<proteinExistence type="predicted"/>
<dbReference type="Proteomes" id="UP001596119">
    <property type="component" value="Unassembled WGS sequence"/>
</dbReference>
<comment type="caution">
    <text evidence="3">The sequence shown here is derived from an EMBL/GenBank/DDBJ whole genome shotgun (WGS) entry which is preliminary data.</text>
</comment>
<keyword evidence="2" id="KW-0812">Transmembrane</keyword>
<accession>A0ABW1I6A6</accession>
<feature type="compositionally biased region" description="Gly residues" evidence="1">
    <location>
        <begin position="95"/>
        <end position="106"/>
    </location>
</feature>
<keyword evidence="4" id="KW-1185">Reference proteome</keyword>
<evidence type="ECO:0008006" key="5">
    <source>
        <dbReference type="Google" id="ProtNLM"/>
    </source>
</evidence>
<reference evidence="4" key="1">
    <citation type="journal article" date="2019" name="Int. J. Syst. Evol. Microbiol.">
        <title>The Global Catalogue of Microorganisms (GCM) 10K type strain sequencing project: providing services to taxonomists for standard genome sequencing and annotation.</title>
        <authorList>
            <consortium name="The Broad Institute Genomics Platform"/>
            <consortium name="The Broad Institute Genome Sequencing Center for Infectious Disease"/>
            <person name="Wu L."/>
            <person name="Ma J."/>
        </authorList>
    </citation>
    <scope>NUCLEOTIDE SEQUENCE [LARGE SCALE GENOMIC DNA]</scope>
    <source>
        <strain evidence="4">CGMCC 4.7397</strain>
    </source>
</reference>
<evidence type="ECO:0000256" key="1">
    <source>
        <dbReference type="SAM" id="MobiDB-lite"/>
    </source>
</evidence>
<gene>
    <name evidence="3" type="ORF">ACFQH9_06520</name>
</gene>
<protein>
    <recommendedName>
        <fullName evidence="5">DUF4282 domain-containing protein</fullName>
    </recommendedName>
</protein>
<evidence type="ECO:0000313" key="3">
    <source>
        <dbReference type="EMBL" id="MFC5947924.1"/>
    </source>
</evidence>
<evidence type="ECO:0000313" key="4">
    <source>
        <dbReference type="Proteomes" id="UP001596119"/>
    </source>
</evidence>
<evidence type="ECO:0000256" key="2">
    <source>
        <dbReference type="SAM" id="Phobius"/>
    </source>
</evidence>
<feature type="transmembrane region" description="Helical" evidence="2">
    <location>
        <begin position="44"/>
        <end position="67"/>
    </location>
</feature>
<organism evidence="3 4">
    <name type="scientific">Pseudonocardia lutea</name>
    <dbReference type="NCBI Taxonomy" id="2172015"/>
    <lineage>
        <taxon>Bacteria</taxon>
        <taxon>Bacillati</taxon>
        <taxon>Actinomycetota</taxon>
        <taxon>Actinomycetes</taxon>
        <taxon>Pseudonocardiales</taxon>
        <taxon>Pseudonocardiaceae</taxon>
        <taxon>Pseudonocardia</taxon>
    </lineage>
</organism>
<sequence>MDYQTPIIVSYFFQIPLAVIALFVMPGRGTLSTPMENLRRNSAIIGLLPCAIFAPIFQAIALAIYYARIKALQRKSGNAWERIGGATSAPVGGANPFGGGTGGGQVGPPASGGNPFLSGQADPGSAGQPEGDAGPRTNPFL</sequence>
<keyword evidence="2" id="KW-0472">Membrane</keyword>
<keyword evidence="2" id="KW-1133">Transmembrane helix</keyword>
<dbReference type="RefSeq" id="WP_379564987.1">
    <property type="nucleotide sequence ID" value="NZ_JBHSQK010000011.1"/>
</dbReference>
<name>A0ABW1I6A6_9PSEU</name>
<dbReference type="EMBL" id="JBHSQK010000011">
    <property type="protein sequence ID" value="MFC5947924.1"/>
    <property type="molecule type" value="Genomic_DNA"/>
</dbReference>
<feature type="transmembrane region" description="Helical" evidence="2">
    <location>
        <begin position="7"/>
        <end position="24"/>
    </location>
</feature>
<feature type="region of interest" description="Disordered" evidence="1">
    <location>
        <begin position="91"/>
        <end position="141"/>
    </location>
</feature>